<organism evidence="3 4">
    <name type="scientific">Stylonychia lemnae</name>
    <name type="common">Ciliate</name>
    <dbReference type="NCBI Taxonomy" id="5949"/>
    <lineage>
        <taxon>Eukaryota</taxon>
        <taxon>Sar</taxon>
        <taxon>Alveolata</taxon>
        <taxon>Ciliophora</taxon>
        <taxon>Intramacronucleata</taxon>
        <taxon>Spirotrichea</taxon>
        <taxon>Stichotrichia</taxon>
        <taxon>Sporadotrichida</taxon>
        <taxon>Oxytrichidae</taxon>
        <taxon>Stylonychinae</taxon>
        <taxon>Stylonychia</taxon>
    </lineage>
</organism>
<keyword evidence="4" id="KW-1185">Reference proteome</keyword>
<feature type="compositionally biased region" description="Polar residues" evidence="1">
    <location>
        <begin position="242"/>
        <end position="252"/>
    </location>
</feature>
<evidence type="ECO:0000313" key="4">
    <source>
        <dbReference type="Proteomes" id="UP000039865"/>
    </source>
</evidence>
<dbReference type="Proteomes" id="UP000039865">
    <property type="component" value="Unassembled WGS sequence"/>
</dbReference>
<dbReference type="AlphaFoldDB" id="A0A078AEU9"/>
<proteinExistence type="predicted"/>
<gene>
    <name evidence="3" type="primary">Contig6041.g6464</name>
    <name evidence="3" type="ORF">STYLEM_9349</name>
</gene>
<dbReference type="InParanoid" id="A0A078AEU9"/>
<evidence type="ECO:0000256" key="2">
    <source>
        <dbReference type="SAM" id="SignalP"/>
    </source>
</evidence>
<evidence type="ECO:0000313" key="3">
    <source>
        <dbReference type="EMBL" id="CDW80351.1"/>
    </source>
</evidence>
<protein>
    <submittedName>
        <fullName evidence="3">Uncharacterized protein</fullName>
    </submittedName>
</protein>
<feature type="signal peptide" evidence="2">
    <location>
        <begin position="1"/>
        <end position="24"/>
    </location>
</feature>
<feature type="compositionally biased region" description="Basic and acidic residues" evidence="1">
    <location>
        <begin position="256"/>
        <end position="275"/>
    </location>
</feature>
<evidence type="ECO:0000256" key="1">
    <source>
        <dbReference type="SAM" id="MobiDB-lite"/>
    </source>
</evidence>
<sequence>MRTLDTSNALFALIIVMLMQCVSSNGITSVKVSAENTFTGDSTNMTIIIEPGNTTLKSNSVYIITLQNQALDENYLLPTKLDVTIGTSLENSTLLPNYECFAFDLDKFNLTLYQDLAFSQTNQRYLFIKMWKVKNPLDPSLTSKVMLDYKAASNLAFKLFSNELIFIVPQISQYRLNQIFYPDFQPVIILMNEPILAGRVYNITLNGLISDPVEIDSYSILVKHKTISCLKCEYCRKKKNATSAKSQANQGHQLHKKDTFEKSNPDDHENSPDLESKLEDDISQRTQMNQKFADFLQNDKNFPKEMSSESTLQTQTNIEKINIDQIEEKVNMNDVKIEYNYQEDFQGVGDEDLNSANRMIRKSQCENDFGNQKNDDERVDLNNSELYQSFDNLVRKSELREESSSLYDTKLTIKRIEDQDGSNFDDTSKQSVKSKEIRWSIHSKQKGFMNNQVVCNKRDTEKHLAKNKSQIIRMNSKSKEMELYDQIQKFNSAKGSVPGIKQINNPEDGFSQQLVDITEQLSNEL</sequence>
<accession>A0A078AEU9</accession>
<feature type="chain" id="PRO_5001729402" evidence="2">
    <location>
        <begin position="25"/>
        <end position="525"/>
    </location>
</feature>
<name>A0A078AEU9_STYLE</name>
<keyword evidence="2" id="KW-0732">Signal</keyword>
<feature type="region of interest" description="Disordered" evidence="1">
    <location>
        <begin position="242"/>
        <end position="275"/>
    </location>
</feature>
<reference evidence="3 4" key="1">
    <citation type="submission" date="2014-06" db="EMBL/GenBank/DDBJ databases">
        <authorList>
            <person name="Swart Estienne"/>
        </authorList>
    </citation>
    <scope>NUCLEOTIDE SEQUENCE [LARGE SCALE GENOMIC DNA]</scope>
    <source>
        <strain evidence="3 4">130c</strain>
    </source>
</reference>
<dbReference type="EMBL" id="CCKQ01008889">
    <property type="protein sequence ID" value="CDW80351.1"/>
    <property type="molecule type" value="Genomic_DNA"/>
</dbReference>